<keyword evidence="2" id="KW-1185">Reference proteome</keyword>
<gene>
    <name evidence="1" type="ORF">ADUPG1_014224</name>
</gene>
<reference evidence="1" key="1">
    <citation type="submission" date="2022-03" db="EMBL/GenBank/DDBJ databases">
        <title>Draft genome sequence of Aduncisulcus paluster, a free-living microaerophilic Fornicata.</title>
        <authorList>
            <person name="Yuyama I."/>
            <person name="Kume K."/>
            <person name="Tamura T."/>
            <person name="Inagaki Y."/>
            <person name="Hashimoto T."/>
        </authorList>
    </citation>
    <scope>NUCLEOTIDE SEQUENCE</scope>
    <source>
        <strain evidence="1">NY0171</strain>
    </source>
</reference>
<comment type="caution">
    <text evidence="1">The sequence shown here is derived from an EMBL/GenBank/DDBJ whole genome shotgun (WGS) entry which is preliminary data.</text>
</comment>
<dbReference type="Proteomes" id="UP001057375">
    <property type="component" value="Unassembled WGS sequence"/>
</dbReference>
<organism evidence="1 2">
    <name type="scientific">Aduncisulcus paluster</name>
    <dbReference type="NCBI Taxonomy" id="2918883"/>
    <lineage>
        <taxon>Eukaryota</taxon>
        <taxon>Metamonada</taxon>
        <taxon>Carpediemonas-like organisms</taxon>
        <taxon>Aduncisulcus</taxon>
    </lineage>
</organism>
<proteinExistence type="predicted"/>
<accession>A0ABQ5KB89</accession>
<name>A0ABQ5KB89_9EUKA</name>
<sequence length="267" mass="30812">MQKSDRSIIRLKVHISGEVFMFSKVYAMKTIAMYIDQLREEFKIGFNIDHPFVIYGIYDKSGSVIPSHYALNIVFHQDEMIFPLRSMFYVNPPIVYPLILRLPKSIDEFHAFSHETPSKKLSSTPVYFSVTRSDFSHDLTLDLQSKRPVVFHKTIPCTCYPYCLPTSFGRCSDLCGVCGLVRAFIPQKPLSKDLSLCSEYCYRNGKRQSKVVGFDFCRDCLFRYKKGGVMKGVPHQCKCCLRPWMKLNKQGMCIMCVKVKKTIEDQG</sequence>
<evidence type="ECO:0000313" key="2">
    <source>
        <dbReference type="Proteomes" id="UP001057375"/>
    </source>
</evidence>
<dbReference type="EMBL" id="BQXS01013858">
    <property type="protein sequence ID" value="GKT29827.1"/>
    <property type="molecule type" value="Genomic_DNA"/>
</dbReference>
<protein>
    <submittedName>
        <fullName evidence="1">Uncharacterized protein</fullName>
    </submittedName>
</protein>
<evidence type="ECO:0000313" key="1">
    <source>
        <dbReference type="EMBL" id="GKT29827.1"/>
    </source>
</evidence>